<gene>
    <name evidence="1" type="ORF">A2892_02470</name>
</gene>
<protein>
    <submittedName>
        <fullName evidence="1">Uncharacterized protein</fullName>
    </submittedName>
</protein>
<accession>A0A1F8B665</accession>
<dbReference type="EMBL" id="MGHD01000019">
    <property type="protein sequence ID" value="OGM59487.1"/>
    <property type="molecule type" value="Genomic_DNA"/>
</dbReference>
<evidence type="ECO:0000313" key="1">
    <source>
        <dbReference type="EMBL" id="OGM59487.1"/>
    </source>
</evidence>
<name>A0A1F8B665_9BACT</name>
<dbReference type="Proteomes" id="UP000176404">
    <property type="component" value="Unassembled WGS sequence"/>
</dbReference>
<evidence type="ECO:0000313" key="2">
    <source>
        <dbReference type="Proteomes" id="UP000176404"/>
    </source>
</evidence>
<dbReference type="STRING" id="1802517.A2892_02470"/>
<proteinExistence type="predicted"/>
<reference evidence="1 2" key="1">
    <citation type="journal article" date="2016" name="Nat. Commun.">
        <title>Thousands of microbial genomes shed light on interconnected biogeochemical processes in an aquifer system.</title>
        <authorList>
            <person name="Anantharaman K."/>
            <person name="Brown C.T."/>
            <person name="Hug L.A."/>
            <person name="Sharon I."/>
            <person name="Castelle C.J."/>
            <person name="Probst A.J."/>
            <person name="Thomas B.C."/>
            <person name="Singh A."/>
            <person name="Wilkins M.J."/>
            <person name="Karaoz U."/>
            <person name="Brodie E.L."/>
            <person name="Williams K.H."/>
            <person name="Hubbard S.S."/>
            <person name="Banfield J.F."/>
        </authorList>
    </citation>
    <scope>NUCLEOTIDE SEQUENCE [LARGE SCALE GENOMIC DNA]</scope>
</reference>
<comment type="caution">
    <text evidence="1">The sequence shown here is derived from an EMBL/GenBank/DDBJ whole genome shotgun (WGS) entry which is preliminary data.</text>
</comment>
<organism evidence="1 2">
    <name type="scientific">Candidatus Woesebacteria bacterium RIFCSPLOWO2_01_FULL_39_10b</name>
    <dbReference type="NCBI Taxonomy" id="1802517"/>
    <lineage>
        <taxon>Bacteria</taxon>
        <taxon>Candidatus Woeseibacteriota</taxon>
    </lineage>
</organism>
<sequence length="107" mass="12851">MQIIFFIVSFLISIFFYKSTFRFKNYFPNFRFKNIEFFPVLRINFSGRVIHIHHWFWSSILLLSITFFVDGGRLDNSLIKGFLTGAIIEGITYPDREIVQRKHVKHN</sequence>
<dbReference type="AlphaFoldDB" id="A0A1F8B665"/>